<gene>
    <name evidence="1" type="ORF">RRG08_040340</name>
</gene>
<comment type="caution">
    <text evidence="1">The sequence shown here is derived from an EMBL/GenBank/DDBJ whole genome shotgun (WGS) entry which is preliminary data.</text>
</comment>
<name>A0AAE1AT82_9GAST</name>
<sequence>MEAVEAVEASQSKGSIHSPIIYYLGKPAVIKPASKTLNWNNRRLWRLVRVKYLYIAPSSDTRANQP</sequence>
<dbReference type="EMBL" id="JAWDGP010001259">
    <property type="protein sequence ID" value="KAK3793330.1"/>
    <property type="molecule type" value="Genomic_DNA"/>
</dbReference>
<organism evidence="1 2">
    <name type="scientific">Elysia crispata</name>
    <name type="common">lettuce slug</name>
    <dbReference type="NCBI Taxonomy" id="231223"/>
    <lineage>
        <taxon>Eukaryota</taxon>
        <taxon>Metazoa</taxon>
        <taxon>Spiralia</taxon>
        <taxon>Lophotrochozoa</taxon>
        <taxon>Mollusca</taxon>
        <taxon>Gastropoda</taxon>
        <taxon>Heterobranchia</taxon>
        <taxon>Euthyneura</taxon>
        <taxon>Panpulmonata</taxon>
        <taxon>Sacoglossa</taxon>
        <taxon>Placobranchoidea</taxon>
        <taxon>Plakobranchidae</taxon>
        <taxon>Elysia</taxon>
    </lineage>
</organism>
<protein>
    <submittedName>
        <fullName evidence="1">Uncharacterized protein</fullName>
    </submittedName>
</protein>
<accession>A0AAE1AT82</accession>
<dbReference type="Proteomes" id="UP001283361">
    <property type="component" value="Unassembled WGS sequence"/>
</dbReference>
<proteinExistence type="predicted"/>
<dbReference type="AlphaFoldDB" id="A0AAE1AT82"/>
<evidence type="ECO:0000313" key="2">
    <source>
        <dbReference type="Proteomes" id="UP001283361"/>
    </source>
</evidence>
<keyword evidence="2" id="KW-1185">Reference proteome</keyword>
<reference evidence="1" key="1">
    <citation type="journal article" date="2023" name="G3 (Bethesda)">
        <title>A reference genome for the long-term kleptoplast-retaining sea slug Elysia crispata morphotype clarki.</title>
        <authorList>
            <person name="Eastman K.E."/>
            <person name="Pendleton A.L."/>
            <person name="Shaikh M.A."/>
            <person name="Suttiyut T."/>
            <person name="Ogas R."/>
            <person name="Tomko P."/>
            <person name="Gavelis G."/>
            <person name="Widhalm J.R."/>
            <person name="Wisecaver J.H."/>
        </authorList>
    </citation>
    <scope>NUCLEOTIDE SEQUENCE</scope>
    <source>
        <strain evidence="1">ECLA1</strain>
    </source>
</reference>
<evidence type="ECO:0000313" key="1">
    <source>
        <dbReference type="EMBL" id="KAK3793330.1"/>
    </source>
</evidence>